<reference evidence="3" key="1">
    <citation type="submission" date="2025-08" db="UniProtKB">
        <authorList>
            <consortium name="RefSeq"/>
        </authorList>
    </citation>
    <scope>IDENTIFICATION</scope>
    <source>
        <tissue evidence="3">Testes</tissue>
    </source>
</reference>
<keyword evidence="1" id="KW-1133">Transmembrane helix</keyword>
<dbReference type="Proteomes" id="UP000694865">
    <property type="component" value="Unplaced"/>
</dbReference>
<dbReference type="PANTHER" id="PTHR11161:SF0">
    <property type="entry name" value="O-ACYLTRANSFERASE LIKE PROTEIN"/>
    <property type="match status" value="1"/>
</dbReference>
<gene>
    <name evidence="3" type="primary">LOC102804152</name>
</gene>
<keyword evidence="2" id="KW-1185">Reference proteome</keyword>
<keyword evidence="1" id="KW-0472">Membrane</keyword>
<organism evidence="2 3">
    <name type="scientific">Saccoglossus kowalevskii</name>
    <name type="common">Acorn worm</name>
    <dbReference type="NCBI Taxonomy" id="10224"/>
    <lineage>
        <taxon>Eukaryota</taxon>
        <taxon>Metazoa</taxon>
        <taxon>Hemichordata</taxon>
        <taxon>Enteropneusta</taxon>
        <taxon>Harrimaniidae</taxon>
        <taxon>Saccoglossus</taxon>
    </lineage>
</organism>
<protein>
    <submittedName>
        <fullName evidence="3">Uncharacterized protein LOC102804152</fullName>
    </submittedName>
</protein>
<evidence type="ECO:0000256" key="1">
    <source>
        <dbReference type="SAM" id="Phobius"/>
    </source>
</evidence>
<proteinExistence type="predicted"/>
<feature type="transmembrane region" description="Helical" evidence="1">
    <location>
        <begin position="219"/>
        <end position="238"/>
    </location>
</feature>
<evidence type="ECO:0000313" key="3">
    <source>
        <dbReference type="RefSeq" id="XP_006812151.1"/>
    </source>
</evidence>
<sequence length="244" mass="27920">MQYCLVDITVVQTNTTDMAIPMPIRWGLCTIEECTEADIAYSIQEIVNEILDIQWLQVSQSSVHCAKDPPKPYSTGFYIFISICVILCLLMVFGWGLDEFLKRDYTEPLSSLHATKATYSYDENVREDSPLLPSSTPDVAIVKETNSIQLQCKWSEILVEFFLCFALNRNLQTLLNSHQSEKAIRCIHGIRVISMLWVILGHSFLWPAVPMIVDNFVTLFGYLKLFTFQVIVNGTYSVDTFFFL</sequence>
<feature type="transmembrane region" description="Helical" evidence="1">
    <location>
        <begin position="192"/>
        <end position="213"/>
    </location>
</feature>
<evidence type="ECO:0000313" key="2">
    <source>
        <dbReference type="Proteomes" id="UP000694865"/>
    </source>
</evidence>
<dbReference type="PANTHER" id="PTHR11161">
    <property type="entry name" value="O-ACYLTRANSFERASE"/>
    <property type="match status" value="1"/>
</dbReference>
<dbReference type="InterPro" id="IPR052728">
    <property type="entry name" value="O2_lipid_transport_reg"/>
</dbReference>
<accession>A0ABM0LWL0</accession>
<name>A0ABM0LWL0_SACKO</name>
<keyword evidence="1" id="KW-0812">Transmembrane</keyword>
<feature type="transmembrane region" description="Helical" evidence="1">
    <location>
        <begin position="77"/>
        <end position="97"/>
    </location>
</feature>
<feature type="non-terminal residue" evidence="3">
    <location>
        <position position="244"/>
    </location>
</feature>
<dbReference type="GeneID" id="102804152"/>
<dbReference type="RefSeq" id="XP_006812151.1">
    <property type="nucleotide sequence ID" value="XM_006812088.1"/>
</dbReference>